<comment type="caution">
    <text evidence="2">The sequence shown here is derived from an EMBL/GenBank/DDBJ whole genome shotgun (WGS) entry which is preliminary data.</text>
</comment>
<dbReference type="EMBL" id="BAABCX010000002">
    <property type="protein sequence ID" value="GAA3539008.1"/>
    <property type="molecule type" value="Genomic_DNA"/>
</dbReference>
<dbReference type="SUPFAM" id="SSF46894">
    <property type="entry name" value="C-terminal effector domain of the bipartite response regulators"/>
    <property type="match status" value="1"/>
</dbReference>
<dbReference type="PROSITE" id="PS50043">
    <property type="entry name" value="HTH_LUXR_2"/>
    <property type="match status" value="1"/>
</dbReference>
<name>A0ABP6VSB0_9GAMM</name>
<evidence type="ECO:0000259" key="1">
    <source>
        <dbReference type="PROSITE" id="PS50043"/>
    </source>
</evidence>
<keyword evidence="3" id="KW-1185">Reference proteome</keyword>
<dbReference type="CDD" id="cd06170">
    <property type="entry name" value="LuxR_C_like"/>
    <property type="match status" value="1"/>
</dbReference>
<dbReference type="RefSeq" id="WP_344957181.1">
    <property type="nucleotide sequence ID" value="NZ_BAABCX010000002.1"/>
</dbReference>
<evidence type="ECO:0000313" key="2">
    <source>
        <dbReference type="EMBL" id="GAA3539008.1"/>
    </source>
</evidence>
<dbReference type="PROSITE" id="PS00622">
    <property type="entry name" value="HTH_LUXR_1"/>
    <property type="match status" value="1"/>
</dbReference>
<sequence length="371" mass="41295">MADNILLTLIDAIYAAAADPALWPSVASKIQRAIGGHSVNLVLEDLADARINCVYSNGVSAAEVERYQNDIMDKDELVGLLSIMPEGKAFTSQDFFDVKTLHSLYCYENFYEDLGYTHFNAGLFYRNHERRCWISVARSEADALYTADDRLLMQALLPHLKRAFLINVQLLEAQLTSTVALDSLEHIAAATALLTRQGLVVLHNHRAEPYLHQAGLFTKHPSLRLPDAAASRRLHKLIDALGQDKTRIQNGVVPFAEKGVRKTALCFPWCSTREQFDWLGNTACCIVFILSPTASIPPAALLQQVFGVSNAEVKVLQQLMGGLPVIDIAKTLFISEATVRFHIHNLLRKTQCQNQTELLSKVFHTVAIMVE</sequence>
<feature type="domain" description="HTH luxR-type" evidence="1">
    <location>
        <begin position="301"/>
        <end position="366"/>
    </location>
</feature>
<dbReference type="InterPro" id="IPR000792">
    <property type="entry name" value="Tscrpt_reg_LuxR_C"/>
</dbReference>
<dbReference type="PRINTS" id="PR00038">
    <property type="entry name" value="HTHLUXR"/>
</dbReference>
<dbReference type="Gene3D" id="1.10.10.10">
    <property type="entry name" value="Winged helix-like DNA-binding domain superfamily/Winged helix DNA-binding domain"/>
    <property type="match status" value="1"/>
</dbReference>
<accession>A0ABP6VSB0</accession>
<dbReference type="InterPro" id="IPR016032">
    <property type="entry name" value="Sig_transdc_resp-reg_C-effctor"/>
</dbReference>
<gene>
    <name evidence="2" type="ORF">GCM10022394_18400</name>
</gene>
<protein>
    <recommendedName>
        <fullName evidence="1">HTH luxR-type domain-containing protein</fullName>
    </recommendedName>
</protein>
<dbReference type="Pfam" id="PF00196">
    <property type="entry name" value="GerE"/>
    <property type="match status" value="1"/>
</dbReference>
<dbReference type="Proteomes" id="UP001500795">
    <property type="component" value="Unassembled WGS sequence"/>
</dbReference>
<proteinExistence type="predicted"/>
<organism evidence="2 3">
    <name type="scientific">Zobellella aerophila</name>
    <dbReference type="NCBI Taxonomy" id="870480"/>
    <lineage>
        <taxon>Bacteria</taxon>
        <taxon>Pseudomonadati</taxon>
        <taxon>Pseudomonadota</taxon>
        <taxon>Gammaproteobacteria</taxon>
        <taxon>Aeromonadales</taxon>
        <taxon>Aeromonadaceae</taxon>
        <taxon>Zobellella</taxon>
    </lineage>
</organism>
<dbReference type="InterPro" id="IPR036388">
    <property type="entry name" value="WH-like_DNA-bd_sf"/>
</dbReference>
<dbReference type="SMART" id="SM00421">
    <property type="entry name" value="HTH_LUXR"/>
    <property type="match status" value="1"/>
</dbReference>
<evidence type="ECO:0000313" key="3">
    <source>
        <dbReference type="Proteomes" id="UP001500795"/>
    </source>
</evidence>
<reference evidence="3" key="1">
    <citation type="journal article" date="2019" name="Int. J. Syst. Evol. Microbiol.">
        <title>The Global Catalogue of Microorganisms (GCM) 10K type strain sequencing project: providing services to taxonomists for standard genome sequencing and annotation.</title>
        <authorList>
            <consortium name="The Broad Institute Genomics Platform"/>
            <consortium name="The Broad Institute Genome Sequencing Center for Infectious Disease"/>
            <person name="Wu L."/>
            <person name="Ma J."/>
        </authorList>
    </citation>
    <scope>NUCLEOTIDE SEQUENCE [LARGE SCALE GENOMIC DNA]</scope>
    <source>
        <strain evidence="3">JCM 17110</strain>
    </source>
</reference>